<feature type="non-terminal residue" evidence="1">
    <location>
        <position position="1"/>
    </location>
</feature>
<gene>
    <name evidence="1" type="ORF">DERYTH_LOCUS26984</name>
</gene>
<keyword evidence="2" id="KW-1185">Reference proteome</keyword>
<reference evidence="1" key="1">
    <citation type="submission" date="2021-06" db="EMBL/GenBank/DDBJ databases">
        <authorList>
            <person name="Kallberg Y."/>
            <person name="Tangrot J."/>
            <person name="Rosling A."/>
        </authorList>
    </citation>
    <scope>NUCLEOTIDE SEQUENCE</scope>
    <source>
        <strain evidence="1">MA453B</strain>
    </source>
</reference>
<dbReference type="OrthoDB" id="2448864at2759"/>
<dbReference type="EMBL" id="CAJVPY010059551">
    <property type="protein sequence ID" value="CAG8820589.1"/>
    <property type="molecule type" value="Genomic_DNA"/>
</dbReference>
<feature type="non-terminal residue" evidence="1">
    <location>
        <position position="190"/>
    </location>
</feature>
<evidence type="ECO:0000313" key="1">
    <source>
        <dbReference type="EMBL" id="CAG8820589.1"/>
    </source>
</evidence>
<protein>
    <submittedName>
        <fullName evidence="1">24196_t:CDS:1</fullName>
    </submittedName>
</protein>
<sequence>QRFSYNTFKSLTQDSLENSTIQLDPSTVYSLNELMKYDEPMEYYEESNEYSFEDDISYYNEPAIYSSKELDEDKDSCEFTSETSSINSYDELSSNSLSENEFFDDIADKALDSDKLSQNIDDFLPYFENTTTALMFSTNAYDKLVEILHHSQFNINHVVKNIWFFRRWRQRLPLMPIYSRPISISTMKTS</sequence>
<comment type="caution">
    <text evidence="1">The sequence shown here is derived from an EMBL/GenBank/DDBJ whole genome shotgun (WGS) entry which is preliminary data.</text>
</comment>
<accession>A0A9N9KDG4</accession>
<dbReference type="Proteomes" id="UP000789405">
    <property type="component" value="Unassembled WGS sequence"/>
</dbReference>
<name>A0A9N9KDG4_9GLOM</name>
<dbReference type="AlphaFoldDB" id="A0A9N9KDG4"/>
<proteinExistence type="predicted"/>
<evidence type="ECO:0000313" key="2">
    <source>
        <dbReference type="Proteomes" id="UP000789405"/>
    </source>
</evidence>
<organism evidence="1 2">
    <name type="scientific">Dentiscutata erythropus</name>
    <dbReference type="NCBI Taxonomy" id="1348616"/>
    <lineage>
        <taxon>Eukaryota</taxon>
        <taxon>Fungi</taxon>
        <taxon>Fungi incertae sedis</taxon>
        <taxon>Mucoromycota</taxon>
        <taxon>Glomeromycotina</taxon>
        <taxon>Glomeromycetes</taxon>
        <taxon>Diversisporales</taxon>
        <taxon>Gigasporaceae</taxon>
        <taxon>Dentiscutata</taxon>
    </lineage>
</organism>